<protein>
    <submittedName>
        <fullName evidence="1">Uncharacterized protein</fullName>
    </submittedName>
</protein>
<feature type="non-terminal residue" evidence="1">
    <location>
        <position position="175"/>
    </location>
</feature>
<reference evidence="1" key="1">
    <citation type="submission" date="2015-04" db="EMBL/GenBank/DDBJ databases">
        <title>The genome sequence of the plant pathogenic Rhizarian Plasmodiophora brassicae reveals insights in its biotrophic life cycle and the origin of chitin synthesis.</title>
        <authorList>
            <person name="Schwelm A."/>
            <person name="Fogelqvist J."/>
            <person name="Knaust A."/>
            <person name="Julke S."/>
            <person name="Lilja T."/>
            <person name="Dhandapani V."/>
            <person name="Bonilla-Rosso G."/>
            <person name="Karlsson M."/>
            <person name="Shevchenko A."/>
            <person name="Choi S.R."/>
            <person name="Kim H.G."/>
            <person name="Park J.Y."/>
            <person name="Lim Y.P."/>
            <person name="Ludwig-Muller J."/>
            <person name="Dixelius C."/>
        </authorList>
    </citation>
    <scope>NUCLEOTIDE SEQUENCE</scope>
    <source>
        <tissue evidence="1">Potato root galls</tissue>
    </source>
</reference>
<evidence type="ECO:0000313" key="1">
    <source>
        <dbReference type="EMBL" id="CRZ05171.1"/>
    </source>
</evidence>
<feature type="non-terminal residue" evidence="1">
    <location>
        <position position="1"/>
    </location>
</feature>
<dbReference type="AlphaFoldDB" id="A0A0H5QUC4"/>
<name>A0A0H5QUC4_9EUKA</name>
<organism evidence="1">
    <name type="scientific">Spongospora subterranea</name>
    <dbReference type="NCBI Taxonomy" id="70186"/>
    <lineage>
        <taxon>Eukaryota</taxon>
        <taxon>Sar</taxon>
        <taxon>Rhizaria</taxon>
        <taxon>Endomyxa</taxon>
        <taxon>Phytomyxea</taxon>
        <taxon>Plasmodiophorida</taxon>
        <taxon>Plasmodiophoridae</taxon>
        <taxon>Spongospora</taxon>
    </lineage>
</organism>
<dbReference type="EMBL" id="HACM01004729">
    <property type="protein sequence ID" value="CRZ05171.1"/>
    <property type="molecule type" value="Transcribed_RNA"/>
</dbReference>
<accession>A0A0H5QUC4</accession>
<sequence length="175" mass="20515">AINRCLDAFPLDDRLPPLFSRLKLNIAAISNQIRECIRQFNRTPLIETCRSLSIAEVPIDSALFKLIFQAEATLLSHIYNTIATEMRKMTFSRQQYVEIIKALFPHFLFIFHEKVFEKATIDLENMPDEVNPYNDFILFIIRPHLLETCEVELKACRTFNRDLQIKKIIVKNVFP</sequence>
<proteinExistence type="predicted"/>